<evidence type="ECO:0000256" key="1">
    <source>
        <dbReference type="SAM" id="MobiDB-lite"/>
    </source>
</evidence>
<evidence type="ECO:0000313" key="2">
    <source>
        <dbReference type="EMBL" id="QVT81316.1"/>
    </source>
</evidence>
<dbReference type="Proteomes" id="UP000679307">
    <property type="component" value="Chromosome"/>
</dbReference>
<evidence type="ECO:0000313" key="3">
    <source>
        <dbReference type="Proteomes" id="UP000679307"/>
    </source>
</evidence>
<feature type="compositionally biased region" description="Low complexity" evidence="1">
    <location>
        <begin position="56"/>
        <end position="71"/>
    </location>
</feature>
<dbReference type="RefSeq" id="WP_214056704.1">
    <property type="nucleotide sequence ID" value="NZ_BAAAHS010000053.1"/>
</dbReference>
<feature type="region of interest" description="Disordered" evidence="1">
    <location>
        <begin position="1"/>
        <end position="71"/>
    </location>
</feature>
<proteinExistence type="predicted"/>
<sequence>MTKIPNPEQAAKHDQDPSEEPEGQVSEVSTMANAEDPIQPDQSVAGAPDDEDVDEGAQGPNANPNAGARRT</sequence>
<name>A0ABX8ENV0_9ACTN</name>
<keyword evidence="3" id="KW-1185">Reference proteome</keyword>
<organism evidence="2 3">
    <name type="scientific">Nocardioides aquaticus</name>
    <dbReference type="NCBI Taxonomy" id="160826"/>
    <lineage>
        <taxon>Bacteria</taxon>
        <taxon>Bacillati</taxon>
        <taxon>Actinomycetota</taxon>
        <taxon>Actinomycetes</taxon>
        <taxon>Propionibacteriales</taxon>
        <taxon>Nocardioidaceae</taxon>
        <taxon>Nocardioides</taxon>
    </lineage>
</organism>
<accession>A0ABX8ENV0</accession>
<dbReference type="EMBL" id="CP075371">
    <property type="protein sequence ID" value="QVT81316.1"/>
    <property type="molecule type" value="Genomic_DNA"/>
</dbReference>
<gene>
    <name evidence="2" type="ORF">ENKNEFLB_03724</name>
</gene>
<reference evidence="2 3" key="1">
    <citation type="submission" date="2021-05" db="EMBL/GenBank/DDBJ databases">
        <title>Complete genome of Nocardioides aquaticus KCTC 9944T isolated from meromictic and hypersaline Ekho Lake, Antarctica.</title>
        <authorList>
            <person name="Hwang K."/>
            <person name="Kim K.M."/>
            <person name="Choe H."/>
        </authorList>
    </citation>
    <scope>NUCLEOTIDE SEQUENCE [LARGE SCALE GENOMIC DNA]</scope>
    <source>
        <strain evidence="2 3">KCTC 9944</strain>
    </source>
</reference>
<protein>
    <submittedName>
        <fullName evidence="2">Uncharacterized protein</fullName>
    </submittedName>
</protein>